<dbReference type="InterPro" id="IPR032880">
    <property type="entry name" value="CSC1/OSCA1-like_N"/>
</dbReference>
<feature type="transmembrane region" description="Helical" evidence="1">
    <location>
        <begin position="157"/>
        <end position="181"/>
    </location>
</feature>
<evidence type="ECO:0000259" key="2">
    <source>
        <dbReference type="Pfam" id="PF13967"/>
    </source>
</evidence>
<dbReference type="VEuPathDB" id="MicrosporidiaDB:M153_116330002"/>
<reference evidence="3 4" key="1">
    <citation type="submission" date="2015-07" db="EMBL/GenBank/DDBJ databases">
        <title>The genome of Pseudoloma neurophilia, a relevant intracellular parasite of the zebrafish.</title>
        <authorList>
            <person name="Ndikumana S."/>
            <person name="Pelin A."/>
            <person name="Sanders J."/>
            <person name="Corradi N."/>
        </authorList>
    </citation>
    <scope>NUCLEOTIDE SEQUENCE [LARGE SCALE GENOMIC DNA]</scope>
    <source>
        <strain evidence="3 4">MK1</strain>
    </source>
</reference>
<keyword evidence="1" id="KW-1133">Transmembrane helix</keyword>
<protein>
    <recommendedName>
        <fullName evidence="2">CSC1/OSCA1-like N-terminal transmembrane domain-containing protein</fullName>
    </recommendedName>
</protein>
<evidence type="ECO:0000313" key="3">
    <source>
        <dbReference type="EMBL" id="KRH92111.1"/>
    </source>
</evidence>
<feature type="non-terminal residue" evidence="3">
    <location>
        <position position="1"/>
    </location>
</feature>
<gene>
    <name evidence="3" type="ORF">M153_116330002</name>
</gene>
<dbReference type="PANTHER" id="PTHR13018">
    <property type="entry name" value="PROBABLE MEMBRANE PROTEIN DUF221-RELATED"/>
    <property type="match status" value="1"/>
</dbReference>
<dbReference type="GO" id="GO:0005227">
    <property type="term" value="F:calcium-activated cation channel activity"/>
    <property type="evidence" value="ECO:0007669"/>
    <property type="project" value="InterPro"/>
</dbReference>
<dbReference type="Pfam" id="PF13967">
    <property type="entry name" value="RSN1_TM"/>
    <property type="match status" value="1"/>
</dbReference>
<feature type="domain" description="CSC1/OSCA1-like N-terminal transmembrane" evidence="2">
    <location>
        <begin position="39"/>
        <end position="174"/>
    </location>
</feature>
<keyword evidence="1" id="KW-0812">Transmembrane</keyword>
<sequence length="292" mass="34046">LILEKSPKMSIGKPEAKTQTGIKTTIDIHKADQAIKYNINFQIILFFIGIFIFFIIRKKMSYVYSTNPRKKRKHPAYNKNGWFSWIGPVITTSDIDLININGLDCYVMLSLFRMFVLIFLLLSLLIGIPLCFIYSISGFNFNQIFLSLSIKNNNSWYIKYIIFLSVFIITFIIISVLHNYAKAFISLRQAFLRNPATMHPIDMMVKRTTEQINAASKTVLLTSLPGYLNYNNDLENYVNALGLGETRQCLIVQDTIKYNSLLRERHKIIKEIEEEIYKLYENLRMDYGYDYG</sequence>
<proteinExistence type="predicted"/>
<evidence type="ECO:0000313" key="4">
    <source>
        <dbReference type="Proteomes" id="UP000051530"/>
    </source>
</evidence>
<name>A0A0R0LXY5_9MICR</name>
<dbReference type="OrthoDB" id="1689567at2759"/>
<keyword evidence="1" id="KW-0472">Membrane</keyword>
<evidence type="ECO:0000256" key="1">
    <source>
        <dbReference type="SAM" id="Phobius"/>
    </source>
</evidence>
<keyword evidence="4" id="KW-1185">Reference proteome</keyword>
<dbReference type="InterPro" id="IPR045122">
    <property type="entry name" value="Csc1-like"/>
</dbReference>
<feature type="non-terminal residue" evidence="3">
    <location>
        <position position="292"/>
    </location>
</feature>
<accession>A0A0R0LXY5</accession>
<comment type="caution">
    <text evidence="3">The sequence shown here is derived from an EMBL/GenBank/DDBJ whole genome shotgun (WGS) entry which is preliminary data.</text>
</comment>
<feature type="transmembrane region" description="Helical" evidence="1">
    <location>
        <begin position="39"/>
        <end position="56"/>
    </location>
</feature>
<dbReference type="EMBL" id="LGUB01001198">
    <property type="protein sequence ID" value="KRH92111.1"/>
    <property type="molecule type" value="Genomic_DNA"/>
</dbReference>
<organism evidence="3 4">
    <name type="scientific">Pseudoloma neurophilia</name>
    <dbReference type="NCBI Taxonomy" id="146866"/>
    <lineage>
        <taxon>Eukaryota</taxon>
        <taxon>Fungi</taxon>
        <taxon>Fungi incertae sedis</taxon>
        <taxon>Microsporidia</taxon>
        <taxon>Pseudoloma</taxon>
    </lineage>
</organism>
<feature type="transmembrane region" description="Helical" evidence="1">
    <location>
        <begin position="115"/>
        <end position="137"/>
    </location>
</feature>
<dbReference type="AlphaFoldDB" id="A0A0R0LXY5"/>
<dbReference type="Proteomes" id="UP000051530">
    <property type="component" value="Unassembled WGS sequence"/>
</dbReference>
<dbReference type="PANTHER" id="PTHR13018:SF5">
    <property type="entry name" value="RE44586P"/>
    <property type="match status" value="1"/>
</dbReference>
<dbReference type="GO" id="GO:0005886">
    <property type="term" value="C:plasma membrane"/>
    <property type="evidence" value="ECO:0007669"/>
    <property type="project" value="TreeGrafter"/>
</dbReference>